<sequence>MELLNEEEILKDLPSYEIYHELNREVISSSYDRNCEEFNEYAKIYNKYETKAPFFIMPKKATIFITQQGLNTCISKFLSFSLGETPKDTLDPGLYKLLIKESIINKKHLHKFYEVLTKSHKKCSKNNCDSLKNYPLKEKALICDFLGCVKNILKKWDNTTATYDGLSSKKSCDYLNYWFYDKLRPVEASPSDIDIFYILRNKLFFDDKINKNKCYDEQYYRFSEIELINKKKVFDFVEYYEEIKELYKIMERGNISHSYTEELKHFGNTFSSNGELNFLDEKCPDMCLYFVFNKKFKTLCPFEEKTIVDAKEITYDSCEKLEYTNTPGYVDRNDEKNYNLSNLTTSSVYKELNGEVTKDKSYSICKNLLP</sequence>
<proteinExistence type="predicted"/>
<dbReference type="AlphaFoldDB" id="A0A1A9AN23"/>
<evidence type="ECO:0000313" key="1">
    <source>
        <dbReference type="EMBL" id="SBT56886.1"/>
    </source>
</evidence>
<name>A0A1A9AN23_PLAOA</name>
<organism evidence="2 3">
    <name type="scientific">Plasmodium ovale wallikeri</name>
    <dbReference type="NCBI Taxonomy" id="864142"/>
    <lineage>
        <taxon>Eukaryota</taxon>
        <taxon>Sar</taxon>
        <taxon>Alveolata</taxon>
        <taxon>Apicomplexa</taxon>
        <taxon>Aconoidasida</taxon>
        <taxon>Haemosporida</taxon>
        <taxon>Plasmodiidae</taxon>
        <taxon>Plasmodium</taxon>
        <taxon>Plasmodium (Plasmodium)</taxon>
    </lineage>
</organism>
<dbReference type="EMBL" id="FLRE01001918">
    <property type="protein sequence ID" value="SBT57604.1"/>
    <property type="molecule type" value="Genomic_DNA"/>
</dbReference>
<protein>
    <submittedName>
        <fullName evidence="2">PIR Superfamily Protein</fullName>
    </submittedName>
</protein>
<evidence type="ECO:0000313" key="4">
    <source>
        <dbReference type="Proteomes" id="UP000078555"/>
    </source>
</evidence>
<dbReference type="Proteomes" id="UP000078550">
    <property type="component" value="Unassembled WGS sequence"/>
</dbReference>
<accession>A0A1A9AN23</accession>
<reference evidence="2" key="1">
    <citation type="submission" date="2016-05" db="EMBL/GenBank/DDBJ databases">
        <authorList>
            <person name="Lavstsen T."/>
            <person name="Jespersen J.S."/>
        </authorList>
    </citation>
    <scope>NUCLEOTIDE SEQUENCE [LARGE SCALE GENOMIC DNA]</scope>
</reference>
<keyword evidence="4" id="KW-1185">Reference proteome</keyword>
<dbReference type="Proteomes" id="UP000078555">
    <property type="component" value="Unassembled WGS sequence"/>
</dbReference>
<dbReference type="EMBL" id="FLRD01001248">
    <property type="protein sequence ID" value="SBT56886.1"/>
    <property type="molecule type" value="Genomic_DNA"/>
</dbReference>
<evidence type="ECO:0000313" key="2">
    <source>
        <dbReference type="EMBL" id="SBT57604.1"/>
    </source>
</evidence>
<evidence type="ECO:0000313" key="3">
    <source>
        <dbReference type="Proteomes" id="UP000078550"/>
    </source>
</evidence>
<gene>
    <name evidence="1" type="ORF">POVWA1_079000</name>
    <name evidence="2" type="ORF">POVWA2_080580</name>
</gene>
<reference evidence="3 4" key="2">
    <citation type="submission" date="2016-05" db="EMBL/GenBank/DDBJ databases">
        <authorList>
            <person name="Naeem Raeece"/>
        </authorList>
    </citation>
    <scope>NUCLEOTIDE SEQUENCE [LARGE SCALE GENOMIC DNA]</scope>
</reference>